<dbReference type="InterPro" id="IPR027268">
    <property type="entry name" value="Peptidase_M4/M1_CTD_sf"/>
</dbReference>
<keyword evidence="18" id="KW-1185">Reference proteome</keyword>
<dbReference type="CDD" id="cd09601">
    <property type="entry name" value="M1_APN-Q_like"/>
    <property type="match status" value="1"/>
</dbReference>
<evidence type="ECO:0000256" key="8">
    <source>
        <dbReference type="ARBA" id="ARBA00023049"/>
    </source>
</evidence>
<dbReference type="Proteomes" id="UP000001880">
    <property type="component" value="Chromosome"/>
</dbReference>
<dbReference type="PANTHER" id="PTHR11533">
    <property type="entry name" value="PROTEASE M1 ZINC METALLOPROTEASE"/>
    <property type="match status" value="1"/>
</dbReference>
<evidence type="ECO:0000256" key="12">
    <source>
        <dbReference type="RuleBase" id="RU364040"/>
    </source>
</evidence>
<evidence type="ECO:0000256" key="2">
    <source>
        <dbReference type="ARBA" id="ARBA00010136"/>
    </source>
</evidence>
<sequence length="913" mass="99328">MNVQRSLVFSSCLSLALLSAACGGRQAPAGVAAESPRAAVAAEGMPLGPEATAPALRLEGDARPLGYELWLDLDPASEIFTGEVVIALALDQPSERVWLNATELEILAAELALADETLALSMLRAPSEDFVGFDFGRTVEAGEASLRIRYRGRLRDRAQSGVFRREDEGARYLFTQFEPVSARRAFPCFDEPGFKVPWTLRIDVPEGDHALTNAPLVSEQAGPRPGTRSFQFATTEPLPSYLIAFAVGPFEFVDLGTIGRAQTPARIVVPRGRSAQVRYAAEVTPRVLDLLEAYFDQPYPYAKLDSVAVPQLGFAMEHPGLITYDDKRILAPPSQESDDFRRRYVSVALHEIAHQWFGNLVTMRWWDDLWLNESFATWMATKQLPAFEPAWHSGLPALERAHLALAADELLAARRVREPVTSTNDIFSSFNAMTYSKGNAILTMFEGWIGPERFRAGVRAYLREHAHGNAALEDFLAALAAASDERASAAVRSFLDQSGAPVISAEVVCEPGEPLVIELAQEHFLPMGSEGSTTDRVWQVPVCVKYGQRTGKPREQCVLLDDEVGTIEIQGPRRCPAWVLGNADAKGYYRTSYGLGAISLLLGPVRGQLSEAERAGVAEDLRAQIAAGGIEMGEALALVPRLFADPSERVARSALELVAGAHLHMVPAALDDAYGRFVRASFAKRARQLGWQTRPDDPVARRELRALLLPLVALAGGDAELRAEAQELARAWLAQLDALDGEQVESLGPVLAVAVATGGDELRAELVRALAGAKDAGMRRRLIFGLAHARAPEQVRANLALVRAGEIGGHEADDLVLVPLRNPALRADAYALIEEQREALLEALPRGDRRLLIHAAAAFCDQEHLDQLAAMAEGADAILGGPQAVAEDRERVKLCMVQRAAHRPSVEAFLKQQ</sequence>
<dbReference type="InterPro" id="IPR034016">
    <property type="entry name" value="M1_APN-typ"/>
</dbReference>
<dbReference type="Gene3D" id="1.25.50.20">
    <property type="match status" value="1"/>
</dbReference>
<keyword evidence="3 12" id="KW-0031">Aminopeptidase</keyword>
<keyword evidence="6 12" id="KW-0378">Hydrolase</keyword>
<dbReference type="SUPFAM" id="SSF55486">
    <property type="entry name" value="Metalloproteases ('zincins'), catalytic domain"/>
    <property type="match status" value="1"/>
</dbReference>
<feature type="domain" description="Aminopeptidase N-like N-terminal" evidence="16">
    <location>
        <begin position="64"/>
        <end position="242"/>
    </location>
</feature>
<feature type="chain" id="PRO_5003010049" description="Aminopeptidase" evidence="13">
    <location>
        <begin position="21"/>
        <end position="913"/>
    </location>
</feature>
<gene>
    <name evidence="17" type="ordered locus">Hoch_5674</name>
</gene>
<feature type="binding site" evidence="10">
    <location>
        <position position="373"/>
    </location>
    <ligand>
        <name>Zn(2+)</name>
        <dbReference type="ChEBI" id="CHEBI:29105"/>
        <note>catalytic</note>
    </ligand>
</feature>
<proteinExistence type="inferred from homology"/>
<keyword evidence="4 12" id="KW-0645">Protease</keyword>
<dbReference type="FunFam" id="1.10.390.10:FF:000013">
    <property type="entry name" value="Aminopeptidase N"/>
    <property type="match status" value="1"/>
</dbReference>
<evidence type="ECO:0000256" key="6">
    <source>
        <dbReference type="ARBA" id="ARBA00022801"/>
    </source>
</evidence>
<dbReference type="Gene3D" id="2.60.40.1910">
    <property type="match status" value="1"/>
</dbReference>
<dbReference type="EC" id="3.4.11.-" evidence="12"/>
<dbReference type="HOGENOM" id="CLU_003705_0_3_7"/>
<feature type="binding site" evidence="10">
    <location>
        <position position="354"/>
    </location>
    <ligand>
        <name>Zn(2+)</name>
        <dbReference type="ChEBI" id="CHEBI:29105"/>
        <note>catalytic</note>
    </ligand>
</feature>
<dbReference type="RefSeq" id="WP_012830743.1">
    <property type="nucleotide sequence ID" value="NC_013440.1"/>
</dbReference>
<dbReference type="STRING" id="502025.Hoch_5674"/>
<dbReference type="GO" id="GO:0006508">
    <property type="term" value="P:proteolysis"/>
    <property type="evidence" value="ECO:0007669"/>
    <property type="project" value="UniProtKB-KW"/>
</dbReference>
<dbReference type="InterPro" id="IPR042097">
    <property type="entry name" value="Aminopeptidase_N-like_N_sf"/>
</dbReference>
<dbReference type="Gene3D" id="2.60.40.1730">
    <property type="entry name" value="tricorn interacting facor f3 domain"/>
    <property type="match status" value="1"/>
</dbReference>
<evidence type="ECO:0000256" key="9">
    <source>
        <dbReference type="PIRSR" id="PIRSR634016-1"/>
    </source>
</evidence>
<evidence type="ECO:0000313" key="18">
    <source>
        <dbReference type="Proteomes" id="UP000001880"/>
    </source>
</evidence>
<dbReference type="Pfam" id="PF11838">
    <property type="entry name" value="ERAP1_C"/>
    <property type="match status" value="1"/>
</dbReference>
<comment type="similarity">
    <text evidence="2 12">Belongs to the peptidase M1 family.</text>
</comment>
<dbReference type="InterPro" id="IPR050344">
    <property type="entry name" value="Peptidase_M1_aminopeptidases"/>
</dbReference>
<dbReference type="PROSITE" id="PS51257">
    <property type="entry name" value="PROKAR_LIPOPROTEIN"/>
    <property type="match status" value="1"/>
</dbReference>
<dbReference type="Pfam" id="PF01433">
    <property type="entry name" value="Peptidase_M1"/>
    <property type="match status" value="1"/>
</dbReference>
<evidence type="ECO:0000256" key="3">
    <source>
        <dbReference type="ARBA" id="ARBA00022438"/>
    </source>
</evidence>
<evidence type="ECO:0000256" key="13">
    <source>
        <dbReference type="SAM" id="SignalP"/>
    </source>
</evidence>
<evidence type="ECO:0000256" key="5">
    <source>
        <dbReference type="ARBA" id="ARBA00022723"/>
    </source>
</evidence>
<dbReference type="PANTHER" id="PTHR11533:SF174">
    <property type="entry name" value="PUROMYCIN-SENSITIVE AMINOPEPTIDASE-RELATED"/>
    <property type="match status" value="1"/>
</dbReference>
<feature type="signal peptide" evidence="13">
    <location>
        <begin position="1"/>
        <end position="20"/>
    </location>
</feature>
<evidence type="ECO:0000256" key="4">
    <source>
        <dbReference type="ARBA" id="ARBA00022670"/>
    </source>
</evidence>
<evidence type="ECO:0000256" key="10">
    <source>
        <dbReference type="PIRSR" id="PIRSR634016-3"/>
    </source>
</evidence>
<dbReference type="GO" id="GO:0005737">
    <property type="term" value="C:cytoplasm"/>
    <property type="evidence" value="ECO:0007669"/>
    <property type="project" value="TreeGrafter"/>
</dbReference>
<name>D0LGC6_HALO1</name>
<feature type="domain" description="ERAP1-like C-terminal" evidence="15">
    <location>
        <begin position="578"/>
        <end position="893"/>
    </location>
</feature>
<accession>D0LGC6</accession>
<dbReference type="GO" id="GO:0016020">
    <property type="term" value="C:membrane"/>
    <property type="evidence" value="ECO:0007669"/>
    <property type="project" value="TreeGrafter"/>
</dbReference>
<evidence type="ECO:0000256" key="11">
    <source>
        <dbReference type="PIRSR" id="PIRSR634016-4"/>
    </source>
</evidence>
<dbReference type="PRINTS" id="PR00756">
    <property type="entry name" value="ALADIPTASE"/>
</dbReference>
<dbReference type="GO" id="GO:0042277">
    <property type="term" value="F:peptide binding"/>
    <property type="evidence" value="ECO:0007669"/>
    <property type="project" value="TreeGrafter"/>
</dbReference>
<feature type="site" description="Transition state stabilizer" evidence="11">
    <location>
        <position position="435"/>
    </location>
</feature>
<reference evidence="17 18" key="1">
    <citation type="journal article" date="2010" name="Stand. Genomic Sci.">
        <title>Complete genome sequence of Haliangium ochraceum type strain (SMP-2).</title>
        <authorList>
            <consortium name="US DOE Joint Genome Institute (JGI-PGF)"/>
            <person name="Ivanova N."/>
            <person name="Daum C."/>
            <person name="Lang E."/>
            <person name="Abt B."/>
            <person name="Kopitz M."/>
            <person name="Saunders E."/>
            <person name="Lapidus A."/>
            <person name="Lucas S."/>
            <person name="Glavina Del Rio T."/>
            <person name="Nolan M."/>
            <person name="Tice H."/>
            <person name="Copeland A."/>
            <person name="Cheng J.F."/>
            <person name="Chen F."/>
            <person name="Bruce D."/>
            <person name="Goodwin L."/>
            <person name="Pitluck S."/>
            <person name="Mavromatis K."/>
            <person name="Pati A."/>
            <person name="Mikhailova N."/>
            <person name="Chen A."/>
            <person name="Palaniappan K."/>
            <person name="Land M."/>
            <person name="Hauser L."/>
            <person name="Chang Y.J."/>
            <person name="Jeffries C.D."/>
            <person name="Detter J.C."/>
            <person name="Brettin T."/>
            <person name="Rohde M."/>
            <person name="Goker M."/>
            <person name="Bristow J."/>
            <person name="Markowitz V."/>
            <person name="Eisen J.A."/>
            <person name="Hugenholtz P."/>
            <person name="Kyrpides N.C."/>
            <person name="Klenk H.P."/>
        </authorList>
    </citation>
    <scope>NUCLEOTIDE SEQUENCE [LARGE SCALE GENOMIC DNA]</scope>
    <source>
        <strain evidence="18">DSM 14365 / CIP 107738 / JCM 11303 / AJ 13395 / SMP-2</strain>
    </source>
</reference>
<evidence type="ECO:0000256" key="1">
    <source>
        <dbReference type="ARBA" id="ARBA00000098"/>
    </source>
</evidence>
<dbReference type="EMBL" id="CP001804">
    <property type="protein sequence ID" value="ACY18151.1"/>
    <property type="molecule type" value="Genomic_DNA"/>
</dbReference>
<evidence type="ECO:0000256" key="7">
    <source>
        <dbReference type="ARBA" id="ARBA00022833"/>
    </source>
</evidence>
<dbReference type="InterPro" id="IPR014782">
    <property type="entry name" value="Peptidase_M1_dom"/>
</dbReference>
<keyword evidence="13" id="KW-0732">Signal</keyword>
<dbReference type="eggNOG" id="COG0308">
    <property type="taxonomic scope" value="Bacteria"/>
</dbReference>
<dbReference type="InterPro" id="IPR024571">
    <property type="entry name" value="ERAP1-like_C_dom"/>
</dbReference>
<dbReference type="InterPro" id="IPR045357">
    <property type="entry name" value="Aminopeptidase_N-like_N"/>
</dbReference>
<keyword evidence="7 10" id="KW-0862">Zinc</keyword>
<evidence type="ECO:0000259" key="14">
    <source>
        <dbReference type="Pfam" id="PF01433"/>
    </source>
</evidence>
<feature type="domain" description="Peptidase M1 membrane alanine aminopeptidase" evidence="14">
    <location>
        <begin position="279"/>
        <end position="494"/>
    </location>
</feature>
<dbReference type="Pfam" id="PF17900">
    <property type="entry name" value="Peptidase_M1_N"/>
    <property type="match status" value="1"/>
</dbReference>
<dbReference type="AlphaFoldDB" id="D0LGC6"/>
<protein>
    <recommendedName>
        <fullName evidence="12">Aminopeptidase</fullName>
        <ecNumber evidence="12">3.4.11.-</ecNumber>
    </recommendedName>
</protein>
<dbReference type="GO" id="GO:0043171">
    <property type="term" value="P:peptide catabolic process"/>
    <property type="evidence" value="ECO:0007669"/>
    <property type="project" value="TreeGrafter"/>
</dbReference>
<comment type="cofactor">
    <cofactor evidence="10 12">
        <name>Zn(2+)</name>
        <dbReference type="ChEBI" id="CHEBI:29105"/>
    </cofactor>
    <text evidence="10 12">Binds 1 zinc ion per subunit.</text>
</comment>
<dbReference type="GO" id="GO:0016285">
    <property type="term" value="F:alanyl aminopeptidase activity"/>
    <property type="evidence" value="ECO:0007669"/>
    <property type="project" value="UniProtKB-EC"/>
</dbReference>
<dbReference type="KEGG" id="hoh:Hoch_5674"/>
<dbReference type="GO" id="GO:0008270">
    <property type="term" value="F:zinc ion binding"/>
    <property type="evidence" value="ECO:0007669"/>
    <property type="project" value="UniProtKB-UniRule"/>
</dbReference>
<evidence type="ECO:0000259" key="16">
    <source>
        <dbReference type="Pfam" id="PF17900"/>
    </source>
</evidence>
<dbReference type="InterPro" id="IPR001930">
    <property type="entry name" value="Peptidase_M1"/>
</dbReference>
<organism evidence="17 18">
    <name type="scientific">Haliangium ochraceum (strain DSM 14365 / JCM 11303 / SMP-2)</name>
    <dbReference type="NCBI Taxonomy" id="502025"/>
    <lineage>
        <taxon>Bacteria</taxon>
        <taxon>Pseudomonadati</taxon>
        <taxon>Myxococcota</taxon>
        <taxon>Polyangia</taxon>
        <taxon>Haliangiales</taxon>
        <taxon>Kofleriaceae</taxon>
        <taxon>Haliangium</taxon>
    </lineage>
</organism>
<feature type="binding site" evidence="10">
    <location>
        <position position="350"/>
    </location>
    <ligand>
        <name>Zn(2+)</name>
        <dbReference type="ChEBI" id="CHEBI:29105"/>
        <note>catalytic</note>
    </ligand>
</feature>
<dbReference type="SUPFAM" id="SSF63737">
    <property type="entry name" value="Leukotriene A4 hydrolase N-terminal domain"/>
    <property type="match status" value="1"/>
</dbReference>
<evidence type="ECO:0000259" key="15">
    <source>
        <dbReference type="Pfam" id="PF11838"/>
    </source>
</evidence>
<dbReference type="GO" id="GO:0005615">
    <property type="term" value="C:extracellular space"/>
    <property type="evidence" value="ECO:0007669"/>
    <property type="project" value="TreeGrafter"/>
</dbReference>
<feature type="active site" description="Proton acceptor" evidence="9">
    <location>
        <position position="351"/>
    </location>
</feature>
<evidence type="ECO:0000313" key="17">
    <source>
        <dbReference type="EMBL" id="ACY18151.1"/>
    </source>
</evidence>
<keyword evidence="8 12" id="KW-0482">Metalloprotease</keyword>
<keyword evidence="5 10" id="KW-0479">Metal-binding</keyword>
<dbReference type="OrthoDB" id="9816201at2"/>
<comment type="catalytic activity">
    <reaction evidence="1">
        <text>Release of an N-terminal amino acid, Xaa-|-Yaa- from a peptide, amide or arylamide. Xaa is preferably Ala, but may be most amino acids including Pro (slow action). When a terminal hydrophobic residue is followed by a prolyl residue, the two may be released as an intact Xaa-Pro dipeptide.</text>
        <dbReference type="EC" id="3.4.11.2"/>
    </reaction>
</comment>
<dbReference type="Gene3D" id="1.10.390.10">
    <property type="entry name" value="Neutral Protease Domain 2"/>
    <property type="match status" value="1"/>
</dbReference>
<dbReference type="GO" id="GO:0070006">
    <property type="term" value="F:metalloaminopeptidase activity"/>
    <property type="evidence" value="ECO:0007669"/>
    <property type="project" value="TreeGrafter"/>
</dbReference>